<dbReference type="AlphaFoldDB" id="A0A4V7IC53"/>
<evidence type="ECO:0000313" key="1">
    <source>
        <dbReference type="EMBL" id="AHG82579.1"/>
    </source>
</evidence>
<dbReference type="Gene3D" id="3.40.30.10">
    <property type="entry name" value="Glutaredoxin"/>
    <property type="match status" value="1"/>
</dbReference>
<dbReference type="EMBL" id="CP006954">
    <property type="protein sequence ID" value="AHG82579.1"/>
    <property type="molecule type" value="Genomic_DNA"/>
</dbReference>
<sequence>MGECDSPLQGNNMKPILYFAHWCPDTAPFVAELDRLGIEYEACDITKGGSTLKPFLKLRDTHSAFDNAKVNGYIGIPALLIEGEKVVLDLAELEGIFG</sequence>
<proteinExistence type="predicted"/>
<dbReference type="KEGG" id="btre:F542_18670"/>
<dbReference type="InterPro" id="IPR017167">
    <property type="entry name" value="UCP037291_glutaredoxin-rel"/>
</dbReference>
<reference evidence="1 2" key="1">
    <citation type="journal article" date="2014" name="Genome Announc.">
        <title>Complete Closed Genome Sequences of Three Bibersteinia trehalosi Nasopharyngeal Isolates from Cattle with Shipping Fever.</title>
        <authorList>
            <person name="Harhay G.P."/>
            <person name="McVey D.S."/>
            <person name="Koren S."/>
            <person name="Phillippy A.M."/>
            <person name="Bono J."/>
            <person name="Harhay D.M."/>
            <person name="Clawson M.L."/>
            <person name="Heaton M.P."/>
            <person name="Chitko-McKown C.G."/>
            <person name="Korlach J."/>
            <person name="Smith T.P."/>
        </authorList>
    </citation>
    <scope>NUCLEOTIDE SEQUENCE [LARGE SCALE GENOMIC DNA]</scope>
    <source>
        <strain evidence="1 2">USDA-ARS-USMARC-188</strain>
    </source>
</reference>
<dbReference type="InterPro" id="IPR036249">
    <property type="entry name" value="Thioredoxin-like_sf"/>
</dbReference>
<dbReference type="PIRSF" id="PIRSF037291">
    <property type="entry name" value="UCP037291_gluthr"/>
    <property type="match status" value="1"/>
</dbReference>
<accession>A0A4V7IC53</accession>
<name>A0A4V7IC53_BIBTR</name>
<gene>
    <name evidence="1" type="ORF">F542_18670</name>
</gene>
<dbReference type="Proteomes" id="UP000019091">
    <property type="component" value="Chromosome"/>
</dbReference>
<protein>
    <submittedName>
        <fullName evidence="1">Glutaredoxin-related protein</fullName>
    </submittedName>
</protein>
<dbReference type="SUPFAM" id="SSF52833">
    <property type="entry name" value="Thioredoxin-like"/>
    <property type="match status" value="1"/>
</dbReference>
<organism evidence="1 2">
    <name type="scientific">Bibersteinia trehalosi USDA-ARS-USMARC-188</name>
    <dbReference type="NCBI Taxonomy" id="1263829"/>
    <lineage>
        <taxon>Bacteria</taxon>
        <taxon>Pseudomonadati</taxon>
        <taxon>Pseudomonadota</taxon>
        <taxon>Gammaproteobacteria</taxon>
        <taxon>Pasteurellales</taxon>
        <taxon>Pasteurellaceae</taxon>
        <taxon>Bibersteinia</taxon>
    </lineage>
</organism>
<evidence type="ECO:0000313" key="2">
    <source>
        <dbReference type="Proteomes" id="UP000019091"/>
    </source>
</evidence>